<feature type="binding site" evidence="4">
    <location>
        <begin position="133"/>
        <end position="141"/>
    </location>
    <ligand>
        <name>ATP</name>
        <dbReference type="ChEBI" id="CHEBI:30616"/>
    </ligand>
</feature>
<dbReference type="InterPro" id="IPR002698">
    <property type="entry name" value="FTHF_cligase"/>
</dbReference>
<dbReference type="GO" id="GO:0030272">
    <property type="term" value="F:5-formyltetrahydrofolate cyclo-ligase activity"/>
    <property type="evidence" value="ECO:0007669"/>
    <property type="project" value="UniProtKB-EC"/>
</dbReference>
<proteinExistence type="inferred from homology"/>
<dbReference type="eggNOG" id="COG0212">
    <property type="taxonomic scope" value="Bacteria"/>
</dbReference>
<dbReference type="PANTHER" id="PTHR23407">
    <property type="entry name" value="ATPASE INHIBITOR/5-FORMYLTETRAHYDROFOLATE CYCLO-LIGASE"/>
    <property type="match status" value="1"/>
</dbReference>
<dbReference type="PANTHER" id="PTHR23407:SF1">
    <property type="entry name" value="5-FORMYLTETRAHYDROFOLATE CYCLO-LIGASE"/>
    <property type="match status" value="1"/>
</dbReference>
<evidence type="ECO:0000256" key="4">
    <source>
        <dbReference type="PIRSR" id="PIRSR006806-1"/>
    </source>
</evidence>
<reference evidence="6 7" key="1">
    <citation type="submission" date="2014-02" db="EMBL/GenBank/DDBJ databases">
        <title>Draft genome sequence of Lysinibacillus manganicus DSM 26584T.</title>
        <authorList>
            <person name="Zhang F."/>
            <person name="Wang G."/>
            <person name="Zhang L."/>
        </authorList>
    </citation>
    <scope>NUCLEOTIDE SEQUENCE [LARGE SCALE GENOMIC DNA]</scope>
    <source>
        <strain evidence="6 7">DSM 26584</strain>
    </source>
</reference>
<evidence type="ECO:0000256" key="5">
    <source>
        <dbReference type="RuleBase" id="RU361279"/>
    </source>
</evidence>
<name>A0A0A3I6Y4_9BACL</name>
<feature type="binding site" evidence="4">
    <location>
        <begin position="3"/>
        <end position="7"/>
    </location>
    <ligand>
        <name>ATP</name>
        <dbReference type="ChEBI" id="CHEBI:30616"/>
    </ligand>
</feature>
<dbReference type="RefSeq" id="WP_036186164.1">
    <property type="nucleotide sequence ID" value="NZ_AVDA01000011.1"/>
</dbReference>
<dbReference type="InterPro" id="IPR037171">
    <property type="entry name" value="NagB/RpiA_transferase-like"/>
</dbReference>
<dbReference type="Pfam" id="PF01812">
    <property type="entry name" value="5-FTHF_cyc-lig"/>
    <property type="match status" value="1"/>
</dbReference>
<dbReference type="InterPro" id="IPR024185">
    <property type="entry name" value="FTHF_cligase-like_sf"/>
</dbReference>
<feature type="binding site" evidence="4">
    <location>
        <position position="54"/>
    </location>
    <ligand>
        <name>substrate</name>
    </ligand>
</feature>
<dbReference type="AlphaFoldDB" id="A0A0A3I6Y4"/>
<keyword evidence="2 4" id="KW-0547">Nucleotide-binding</keyword>
<dbReference type="Proteomes" id="UP000030416">
    <property type="component" value="Unassembled WGS sequence"/>
</dbReference>
<dbReference type="GO" id="GO:0009396">
    <property type="term" value="P:folic acid-containing compound biosynthetic process"/>
    <property type="evidence" value="ECO:0007669"/>
    <property type="project" value="TreeGrafter"/>
</dbReference>
<comment type="cofactor">
    <cofactor evidence="5">
        <name>Mg(2+)</name>
        <dbReference type="ChEBI" id="CHEBI:18420"/>
    </cofactor>
</comment>
<evidence type="ECO:0000313" key="6">
    <source>
        <dbReference type="EMBL" id="KGR78468.1"/>
    </source>
</evidence>
<keyword evidence="7" id="KW-1185">Reference proteome</keyword>
<protein>
    <recommendedName>
        <fullName evidence="5">5-formyltetrahydrofolate cyclo-ligase</fullName>
        <ecNumber evidence="5">6.3.3.2</ecNumber>
    </recommendedName>
</protein>
<evidence type="ECO:0000256" key="2">
    <source>
        <dbReference type="ARBA" id="ARBA00022741"/>
    </source>
</evidence>
<dbReference type="PIRSF" id="PIRSF006806">
    <property type="entry name" value="FTHF_cligase"/>
    <property type="match status" value="1"/>
</dbReference>
<dbReference type="SUPFAM" id="SSF100950">
    <property type="entry name" value="NagB/RpiA/CoA transferase-like"/>
    <property type="match status" value="1"/>
</dbReference>
<dbReference type="GO" id="GO:0046872">
    <property type="term" value="F:metal ion binding"/>
    <property type="evidence" value="ECO:0007669"/>
    <property type="project" value="UniProtKB-KW"/>
</dbReference>
<gene>
    <name evidence="6" type="ORF">CD29_10490</name>
</gene>
<accession>A0A0A3I6Y4</accession>
<dbReference type="NCBIfam" id="TIGR02727">
    <property type="entry name" value="MTHFS_bact"/>
    <property type="match status" value="1"/>
</dbReference>
<keyword evidence="5" id="KW-0479">Metal-binding</keyword>
<dbReference type="GO" id="GO:0005524">
    <property type="term" value="F:ATP binding"/>
    <property type="evidence" value="ECO:0007669"/>
    <property type="project" value="UniProtKB-KW"/>
</dbReference>
<dbReference type="Gene3D" id="3.40.50.10420">
    <property type="entry name" value="NagB/RpiA/CoA transferase-like"/>
    <property type="match status" value="1"/>
</dbReference>
<comment type="catalytic activity">
    <reaction evidence="5">
        <text>(6S)-5-formyl-5,6,7,8-tetrahydrofolate + ATP = (6R)-5,10-methenyltetrahydrofolate + ADP + phosphate</text>
        <dbReference type="Rhea" id="RHEA:10488"/>
        <dbReference type="ChEBI" id="CHEBI:30616"/>
        <dbReference type="ChEBI" id="CHEBI:43474"/>
        <dbReference type="ChEBI" id="CHEBI:57455"/>
        <dbReference type="ChEBI" id="CHEBI:57457"/>
        <dbReference type="ChEBI" id="CHEBI:456216"/>
        <dbReference type="EC" id="6.3.3.2"/>
    </reaction>
</comment>
<dbReference type="EMBL" id="JPVN01000011">
    <property type="protein sequence ID" value="KGR78468.1"/>
    <property type="molecule type" value="Genomic_DNA"/>
</dbReference>
<evidence type="ECO:0000256" key="1">
    <source>
        <dbReference type="ARBA" id="ARBA00010638"/>
    </source>
</evidence>
<dbReference type="EC" id="6.3.3.2" evidence="5"/>
<keyword evidence="3 4" id="KW-0067">ATP-binding</keyword>
<dbReference type="STRING" id="1384049.CD29_10490"/>
<comment type="caution">
    <text evidence="6">The sequence shown here is derived from an EMBL/GenBank/DDBJ whole genome shotgun (WGS) entry which is preliminary data.</text>
</comment>
<evidence type="ECO:0000313" key="7">
    <source>
        <dbReference type="Proteomes" id="UP000030416"/>
    </source>
</evidence>
<dbReference type="GO" id="GO:0035999">
    <property type="term" value="P:tetrahydrofolate interconversion"/>
    <property type="evidence" value="ECO:0007669"/>
    <property type="project" value="TreeGrafter"/>
</dbReference>
<feature type="binding site" evidence="4">
    <location>
        <position position="49"/>
    </location>
    <ligand>
        <name>substrate</name>
    </ligand>
</feature>
<dbReference type="OrthoDB" id="9801938at2"/>
<organism evidence="6 7">
    <name type="scientific">Ureibacillus manganicus DSM 26584</name>
    <dbReference type="NCBI Taxonomy" id="1384049"/>
    <lineage>
        <taxon>Bacteria</taxon>
        <taxon>Bacillati</taxon>
        <taxon>Bacillota</taxon>
        <taxon>Bacilli</taxon>
        <taxon>Bacillales</taxon>
        <taxon>Caryophanaceae</taxon>
        <taxon>Ureibacillus</taxon>
    </lineage>
</organism>
<keyword evidence="5" id="KW-0460">Magnesium</keyword>
<comment type="similarity">
    <text evidence="1 5">Belongs to the 5-formyltetrahydrofolate cyclo-ligase family.</text>
</comment>
<sequence>MDKKELRKLVMSNLTQLTDVQYFELSKIIIEKLLLETAIQNAQTIAITLSNRPEVDTYSLIEKLWERKKKVVVPKCSPIDRSMQFYEIQNFDQLETVYMNLREPIPEKTILRNSDEIDVIIVPGVVYDLNGYRVGFGGGYYDRYLVNYTGTLISLAFDLQIRKEVPRESHDVPVDIIISEKSRIACSSNRKELSNEIND</sequence>
<evidence type="ECO:0000256" key="3">
    <source>
        <dbReference type="ARBA" id="ARBA00022840"/>
    </source>
</evidence>